<feature type="transmembrane region" description="Helical" evidence="7">
    <location>
        <begin position="12"/>
        <end position="34"/>
    </location>
</feature>
<feature type="transmembrane region" description="Helical" evidence="7">
    <location>
        <begin position="137"/>
        <end position="162"/>
    </location>
</feature>
<feature type="transmembrane region" description="Helical" evidence="7">
    <location>
        <begin position="257"/>
        <end position="276"/>
    </location>
</feature>
<evidence type="ECO:0000313" key="10">
    <source>
        <dbReference type="Proteomes" id="UP000523007"/>
    </source>
</evidence>
<comment type="similarity">
    <text evidence="7">Belongs to the binding-protein-dependent transport system permease family.</text>
</comment>
<feature type="transmembrane region" description="Helical" evidence="7">
    <location>
        <begin position="296"/>
        <end position="317"/>
    </location>
</feature>
<evidence type="ECO:0000256" key="7">
    <source>
        <dbReference type="RuleBase" id="RU363032"/>
    </source>
</evidence>
<dbReference type="Proteomes" id="UP000523007">
    <property type="component" value="Unassembled WGS sequence"/>
</dbReference>
<dbReference type="InterPro" id="IPR000515">
    <property type="entry name" value="MetI-like"/>
</dbReference>
<dbReference type="InterPro" id="IPR035906">
    <property type="entry name" value="MetI-like_sf"/>
</dbReference>
<dbReference type="PANTHER" id="PTHR43163">
    <property type="entry name" value="DIPEPTIDE TRANSPORT SYSTEM PERMEASE PROTEIN DPPB-RELATED"/>
    <property type="match status" value="1"/>
</dbReference>
<keyword evidence="2 7" id="KW-0813">Transport</keyword>
<feature type="domain" description="ABC transmembrane type-1" evidence="8">
    <location>
        <begin position="99"/>
        <end position="318"/>
    </location>
</feature>
<keyword evidence="4 7" id="KW-0812">Transmembrane</keyword>
<keyword evidence="5 7" id="KW-1133">Transmembrane helix</keyword>
<accession>A0A7W7W151</accession>
<dbReference type="Pfam" id="PF00528">
    <property type="entry name" value="BPD_transp_1"/>
    <property type="match status" value="1"/>
</dbReference>
<keyword evidence="10" id="KW-1185">Reference proteome</keyword>
<feature type="transmembrane region" description="Helical" evidence="7">
    <location>
        <begin position="105"/>
        <end position="125"/>
    </location>
</feature>
<protein>
    <submittedName>
        <fullName evidence="9">Peptide/nickel transport system permease protein</fullName>
    </submittedName>
</protein>
<comment type="subcellular location">
    <subcellularLocation>
        <location evidence="1 7">Cell membrane</location>
        <topology evidence="1 7">Multi-pass membrane protein</topology>
    </subcellularLocation>
</comment>
<organism evidence="9 10">
    <name type="scientific">Lipingzhangella halophila</name>
    <dbReference type="NCBI Taxonomy" id="1783352"/>
    <lineage>
        <taxon>Bacteria</taxon>
        <taxon>Bacillati</taxon>
        <taxon>Actinomycetota</taxon>
        <taxon>Actinomycetes</taxon>
        <taxon>Streptosporangiales</taxon>
        <taxon>Nocardiopsidaceae</taxon>
        <taxon>Lipingzhangella</taxon>
    </lineage>
</organism>
<evidence type="ECO:0000256" key="5">
    <source>
        <dbReference type="ARBA" id="ARBA00022989"/>
    </source>
</evidence>
<dbReference type="PROSITE" id="PS50928">
    <property type="entry name" value="ABC_TM1"/>
    <property type="match status" value="1"/>
</dbReference>
<evidence type="ECO:0000256" key="3">
    <source>
        <dbReference type="ARBA" id="ARBA00022475"/>
    </source>
</evidence>
<evidence type="ECO:0000259" key="8">
    <source>
        <dbReference type="PROSITE" id="PS50928"/>
    </source>
</evidence>
<dbReference type="GO" id="GO:0005886">
    <property type="term" value="C:plasma membrane"/>
    <property type="evidence" value="ECO:0007669"/>
    <property type="project" value="UniProtKB-SubCell"/>
</dbReference>
<keyword evidence="3" id="KW-1003">Cell membrane</keyword>
<dbReference type="AlphaFoldDB" id="A0A7W7W151"/>
<dbReference type="CDD" id="cd06261">
    <property type="entry name" value="TM_PBP2"/>
    <property type="match status" value="1"/>
</dbReference>
<reference evidence="9 10" key="1">
    <citation type="submission" date="2020-08" db="EMBL/GenBank/DDBJ databases">
        <title>Sequencing the genomes of 1000 actinobacteria strains.</title>
        <authorList>
            <person name="Klenk H.-P."/>
        </authorList>
    </citation>
    <scope>NUCLEOTIDE SEQUENCE [LARGE SCALE GENOMIC DNA]</scope>
    <source>
        <strain evidence="9 10">DSM 102030</strain>
    </source>
</reference>
<proteinExistence type="inferred from homology"/>
<gene>
    <name evidence="9" type="ORF">F4561_001091</name>
</gene>
<evidence type="ECO:0000256" key="2">
    <source>
        <dbReference type="ARBA" id="ARBA00022448"/>
    </source>
</evidence>
<comment type="caution">
    <text evidence="9">The sequence shown here is derived from an EMBL/GenBank/DDBJ whole genome shotgun (WGS) entry which is preliminary data.</text>
</comment>
<dbReference type="SUPFAM" id="SSF161098">
    <property type="entry name" value="MetI-like"/>
    <property type="match status" value="1"/>
</dbReference>
<dbReference type="GO" id="GO:0055085">
    <property type="term" value="P:transmembrane transport"/>
    <property type="evidence" value="ECO:0007669"/>
    <property type="project" value="InterPro"/>
</dbReference>
<keyword evidence="6 7" id="KW-0472">Membrane</keyword>
<sequence length="329" mass="33750">MSATVRYLLRSAAGHAALLLVVSSCGYLLAACALDPRGNYEERSPSPPAEVVDAALAERNLDGRPLGARYLTWVSGVVSGDLGATWDGRSVNEEMAQRVGATLRLVAPGALLGSVAGVLLGAWAGTRGPGWGRRLCVAGAIVVISTPVVVIAVSLQVGAIWLNNSTGMDLLRTTGESTPGGAPGVAGALADRARHLLLPTLALALPQAAMLSLYQRAFIAEAASADFVRTARAKGVPRRTAVRVHALRTSLLPAVDLAGYSAAGLFAGAAFVERVFGWHGVGDLLIDAVGSGDVNTVAAVCAFAALCVVAAAVFADITRVVLDPRVRAE</sequence>
<evidence type="ECO:0000256" key="4">
    <source>
        <dbReference type="ARBA" id="ARBA00022692"/>
    </source>
</evidence>
<evidence type="ECO:0000256" key="6">
    <source>
        <dbReference type="ARBA" id="ARBA00023136"/>
    </source>
</evidence>
<dbReference type="PROSITE" id="PS51257">
    <property type="entry name" value="PROKAR_LIPOPROTEIN"/>
    <property type="match status" value="1"/>
</dbReference>
<dbReference type="PANTHER" id="PTHR43163:SF6">
    <property type="entry name" value="DIPEPTIDE TRANSPORT SYSTEM PERMEASE PROTEIN DPPB-RELATED"/>
    <property type="match status" value="1"/>
</dbReference>
<evidence type="ECO:0000313" key="9">
    <source>
        <dbReference type="EMBL" id="MBB4930271.1"/>
    </source>
</evidence>
<dbReference type="EMBL" id="JACHJT010000001">
    <property type="protein sequence ID" value="MBB4930271.1"/>
    <property type="molecule type" value="Genomic_DNA"/>
</dbReference>
<dbReference type="RefSeq" id="WP_184575347.1">
    <property type="nucleotide sequence ID" value="NZ_JACHJT010000001.1"/>
</dbReference>
<evidence type="ECO:0000256" key="1">
    <source>
        <dbReference type="ARBA" id="ARBA00004651"/>
    </source>
</evidence>
<dbReference type="Gene3D" id="1.10.3720.10">
    <property type="entry name" value="MetI-like"/>
    <property type="match status" value="1"/>
</dbReference>
<name>A0A7W7W151_9ACTN</name>